<reference evidence="3" key="1">
    <citation type="submission" date="2014-06" db="EMBL/GenBank/DDBJ databases">
        <authorList>
            <person name="Berkman P.J."/>
        </authorList>
    </citation>
    <scope>NUCLEOTIDE SEQUENCE [LARGE SCALE GENOMIC DNA]</scope>
</reference>
<name>A0A0F7SAL3_9BASI</name>
<feature type="compositionally biased region" description="Polar residues" evidence="1">
    <location>
        <begin position="420"/>
        <end position="430"/>
    </location>
</feature>
<feature type="compositionally biased region" description="Polar residues" evidence="1">
    <location>
        <begin position="472"/>
        <end position="481"/>
    </location>
</feature>
<sequence length="481" mass="51638">MEHLHPVSYGSSNGSASSSTSVHDTAAAHTPSTSPSLSDRSTSSPQSSSNWTKLPRAHHPSSSSDSSAGPSAGLSPLELLVKRGMQVRQDIFAPEHDNDKTNTSTNRILERASALSRKTSVRKPPIQPSLDPDDFDDAQSIRSVNLLSDAGSTFSRGQRGSAPSPNPASSFSVQRGYKASYDDSTDTYTPTQPDSDWQRQSSHLLSNAFRNSVASDISFNSITGAELDSSSLSRRASIDTVRSSEFGEHGRWGRAWTSRAEDEESLYAESAYGDEYEQDSERSNALDAHIDLDPTGGPLTSNRGLDSVTRQWKLDHAPHLASAGSHSLNQNTRSNSSATSSIPAIREVASKEKIVSLTRSVPPPTTTSRLQQPTVSHVAADPRHSFVPQIETHDYGAPSHSSELYDRTPMVSADRYLGHRSTSSTATITGDTRRPDNDSPPTARVYVYPPSPSGSEAATAPGAAAQPTNPTLPFTAQQPRE</sequence>
<evidence type="ECO:0000256" key="1">
    <source>
        <dbReference type="SAM" id="MobiDB-lite"/>
    </source>
</evidence>
<dbReference type="Proteomes" id="UP000242770">
    <property type="component" value="Unassembled WGS sequence"/>
</dbReference>
<proteinExistence type="predicted"/>
<feature type="region of interest" description="Disordered" evidence="1">
    <location>
        <begin position="413"/>
        <end position="481"/>
    </location>
</feature>
<organism evidence="2 3">
    <name type="scientific">Sporisorium scitamineum</name>
    <dbReference type="NCBI Taxonomy" id="49012"/>
    <lineage>
        <taxon>Eukaryota</taxon>
        <taxon>Fungi</taxon>
        <taxon>Dikarya</taxon>
        <taxon>Basidiomycota</taxon>
        <taxon>Ustilaginomycotina</taxon>
        <taxon>Ustilaginomycetes</taxon>
        <taxon>Ustilaginales</taxon>
        <taxon>Ustilaginaceae</taxon>
        <taxon>Sporisorium</taxon>
    </lineage>
</organism>
<feature type="compositionally biased region" description="Low complexity" evidence="1">
    <location>
        <begin position="30"/>
        <end position="49"/>
    </location>
</feature>
<dbReference type="EMBL" id="CCFA01003402">
    <property type="protein sequence ID" value="CDW98514.1"/>
    <property type="molecule type" value="Genomic_DNA"/>
</dbReference>
<feature type="compositionally biased region" description="Low complexity" evidence="1">
    <location>
        <begin position="161"/>
        <end position="172"/>
    </location>
</feature>
<feature type="compositionally biased region" description="Polar residues" evidence="1">
    <location>
        <begin position="324"/>
        <end position="342"/>
    </location>
</feature>
<keyword evidence="3" id="KW-1185">Reference proteome</keyword>
<evidence type="ECO:0000313" key="2">
    <source>
        <dbReference type="EMBL" id="CDW98514.1"/>
    </source>
</evidence>
<accession>A0A0F7SAL3</accession>
<feature type="compositionally biased region" description="Low complexity" evidence="1">
    <location>
        <begin position="61"/>
        <end position="77"/>
    </location>
</feature>
<protein>
    <submittedName>
        <fullName evidence="2">Uncharacterized protein</fullName>
    </submittedName>
</protein>
<feature type="compositionally biased region" description="Low complexity" evidence="1">
    <location>
        <begin position="453"/>
        <end position="471"/>
    </location>
</feature>
<feature type="compositionally biased region" description="Low complexity" evidence="1">
    <location>
        <begin position="186"/>
        <end position="195"/>
    </location>
</feature>
<feature type="region of interest" description="Disordered" evidence="1">
    <location>
        <begin position="1"/>
        <end position="137"/>
    </location>
</feature>
<feature type="region of interest" description="Disordered" evidence="1">
    <location>
        <begin position="151"/>
        <end position="200"/>
    </location>
</feature>
<feature type="region of interest" description="Disordered" evidence="1">
    <location>
        <begin position="321"/>
        <end position="342"/>
    </location>
</feature>
<dbReference type="AlphaFoldDB" id="A0A0F7SAL3"/>
<feature type="compositionally biased region" description="Low complexity" evidence="1">
    <location>
        <begin position="8"/>
        <end position="21"/>
    </location>
</feature>
<evidence type="ECO:0000313" key="3">
    <source>
        <dbReference type="Proteomes" id="UP000242770"/>
    </source>
</evidence>
<gene>
    <name evidence="2" type="primary">SSCI56960.1</name>
</gene>